<dbReference type="Gene3D" id="2.70.70.10">
    <property type="entry name" value="Glucose Permease (Domain IIA)"/>
    <property type="match status" value="1"/>
</dbReference>
<feature type="chain" id="PRO_5043739427" evidence="1">
    <location>
        <begin position="40"/>
        <end position="263"/>
    </location>
</feature>
<protein>
    <submittedName>
        <fullName evidence="3">M23 family metallopeptidase</fullName>
        <ecNumber evidence="3">3.4.-.-</ecNumber>
    </submittedName>
</protein>
<proteinExistence type="predicted"/>
<reference evidence="3" key="1">
    <citation type="submission" date="2024-06" db="EMBL/GenBank/DDBJ databases">
        <title>Draft Genome Sequence of Deinococcus sonorensis Type Strain KR-87, a Biofilm Producing Representative of the Genus Deinococcus.</title>
        <authorList>
            <person name="Boren L.S."/>
            <person name="Grosso R.A."/>
            <person name="Hugenberg-Cox A.N."/>
            <person name="Hill J.T.E."/>
            <person name="Albert C.M."/>
            <person name="Tuohy J.M."/>
        </authorList>
    </citation>
    <scope>NUCLEOTIDE SEQUENCE</scope>
    <source>
        <strain evidence="3">KR-87</strain>
    </source>
</reference>
<feature type="domain" description="M23ase beta-sheet core" evidence="2">
    <location>
        <begin position="96"/>
        <end position="191"/>
    </location>
</feature>
<dbReference type="PANTHER" id="PTHR21666:SF270">
    <property type="entry name" value="MUREIN HYDROLASE ACTIVATOR ENVC"/>
    <property type="match status" value="1"/>
</dbReference>
<dbReference type="EC" id="3.4.-.-" evidence="3"/>
<dbReference type="SUPFAM" id="SSF51261">
    <property type="entry name" value="Duplicated hybrid motif"/>
    <property type="match status" value="1"/>
</dbReference>
<dbReference type="GO" id="GO:0004222">
    <property type="term" value="F:metalloendopeptidase activity"/>
    <property type="evidence" value="ECO:0007669"/>
    <property type="project" value="TreeGrafter"/>
</dbReference>
<feature type="signal peptide" evidence="1">
    <location>
        <begin position="1"/>
        <end position="39"/>
    </location>
</feature>
<keyword evidence="1" id="KW-0732">Signal</keyword>
<dbReference type="RefSeq" id="WP_350243304.1">
    <property type="nucleotide sequence ID" value="NZ_CP158299.1"/>
</dbReference>
<evidence type="ECO:0000313" key="3">
    <source>
        <dbReference type="EMBL" id="XBV85267.1"/>
    </source>
</evidence>
<dbReference type="AlphaFoldDB" id="A0AAU7U9V5"/>
<gene>
    <name evidence="3" type="ORF">ABOD76_17785</name>
</gene>
<dbReference type="CDD" id="cd12797">
    <property type="entry name" value="M23_peptidase"/>
    <property type="match status" value="1"/>
</dbReference>
<dbReference type="PANTHER" id="PTHR21666">
    <property type="entry name" value="PEPTIDASE-RELATED"/>
    <property type="match status" value="1"/>
</dbReference>
<dbReference type="InterPro" id="IPR016047">
    <property type="entry name" value="M23ase_b-sheet_dom"/>
</dbReference>
<accession>A0AAU7U9V5</accession>
<dbReference type="InterPro" id="IPR011055">
    <property type="entry name" value="Dup_hybrid_motif"/>
</dbReference>
<sequence>MHPPAPRVRPPLAASLTPTRLLPARMLAAALSLTGLAGAHSGQPAPLSTLPKPAAQYGLPFASAPGPDTWLLGQFYGNTTFAYQQRQTQYQNGQGVHFGLDFSASCGTPVVAIADGVVSEVDGPHGAAPHNLVIDHPDGLSSLYGHLLRRSALRVGQRVRRGEVVAVSGDSQNTCVSEPHLHLEIRDHSHQILLNPVGYLNADWAALSLVDPDVDGPAFQQDLQRPEEWQFLDTQPTVRLHGPLLNAYPQPWPPLAPATPAAR</sequence>
<evidence type="ECO:0000259" key="2">
    <source>
        <dbReference type="Pfam" id="PF01551"/>
    </source>
</evidence>
<dbReference type="KEGG" id="dsc:ABOD76_17785"/>
<dbReference type="EMBL" id="CP158299">
    <property type="protein sequence ID" value="XBV85267.1"/>
    <property type="molecule type" value="Genomic_DNA"/>
</dbReference>
<dbReference type="InterPro" id="IPR050570">
    <property type="entry name" value="Cell_wall_metabolism_enzyme"/>
</dbReference>
<name>A0AAU7U9V5_9DEIO</name>
<keyword evidence="3" id="KW-0378">Hydrolase</keyword>
<dbReference type="Pfam" id="PF01551">
    <property type="entry name" value="Peptidase_M23"/>
    <property type="match status" value="1"/>
</dbReference>
<evidence type="ECO:0000256" key="1">
    <source>
        <dbReference type="SAM" id="SignalP"/>
    </source>
</evidence>
<organism evidence="3">
    <name type="scientific">Deinococcus sonorensis KR-87</name>
    <dbReference type="NCBI Taxonomy" id="694439"/>
    <lineage>
        <taxon>Bacteria</taxon>
        <taxon>Thermotogati</taxon>
        <taxon>Deinococcota</taxon>
        <taxon>Deinococci</taxon>
        <taxon>Deinococcales</taxon>
        <taxon>Deinococcaceae</taxon>
        <taxon>Deinococcus</taxon>
    </lineage>
</organism>